<dbReference type="InterPro" id="IPR011044">
    <property type="entry name" value="Quino_amine_DH_bsu"/>
</dbReference>
<protein>
    <submittedName>
        <fullName evidence="1">Uncharacterized protein</fullName>
    </submittedName>
</protein>
<accession>A0A9J7BVL2</accession>
<name>A0A9J7BVL2_9BACT</name>
<organism evidence="1 2">
    <name type="scientific">Occallatibacter riparius</name>
    <dbReference type="NCBI Taxonomy" id="1002689"/>
    <lineage>
        <taxon>Bacteria</taxon>
        <taxon>Pseudomonadati</taxon>
        <taxon>Acidobacteriota</taxon>
        <taxon>Terriglobia</taxon>
        <taxon>Terriglobales</taxon>
        <taxon>Acidobacteriaceae</taxon>
        <taxon>Occallatibacter</taxon>
    </lineage>
</organism>
<sequence length="807" mass="81959">MRRFLTLVCLLFLAIPAGITITGCYRNPAGNYCNGLGYGAKVTDLYSINLEPKNTGISMAFGQTRQINAPTASTCKGTSVSVTGYTYGTTNNQLVDISPSGNMCAGTWNRNSGGGIADYTICNYPSPLPTSGGLPFGSVHVTASAQAVVSNPVSVYVHAPVTSISLVGPSQCLSQTEQEHLDAQACYVANGKQVLMCAPSSITADKYACPLPAGVTSVPSCSNSIGTLSYSVGSAGVATINPETNQITAVNPGTTAITASIAGSGSSAGYFSTCPPASISVTLNGKTSATVTQGVTQNMVTTVLDTNGKPITGLTLDYQSTNPLNISATSGGAINATFPGASALYAVCQPGTCNPAPINQIGVNGTGLSISSNPVEVTVPGTASAYVWYGAPGYSQYFVPVQLLSGTIGSTVRLPYVPNSMIMDRAGVSIYFGSSHELMVYSTANNSKAAEYPSLPGVVLAVSPNGSQVLVNDPVRQVFYLAASNGSSVSSFGGLGTAANWTPDGKTLYVTDSTSANQNGVTGHTNTLYVYNANTGWTSYPLSTSGGTAGPQNLAITIPGVGAYMSGNPTVAHTWCPQGTAGAYANMTFYPQGDSVSVDTDVLAATADGGHILGAALAGSGPGPISFSDIAVRIPSTECPSAGNQLNPLMIDSTLNPPQTLNVNATAVNAIVTSPAAVKQGVAVAGNSLSFVLYQGSTAGAPLPYYTQSVDGTSGLGTVGYLTLTGNSAVTAPVGGAFSPDNTLFFVSTSGDNMIHYIDTTTLKDTQQISPNLPACTPGADPGCKVTNPSPSVVPATAIWVKPRSTT</sequence>
<evidence type="ECO:0000313" key="2">
    <source>
        <dbReference type="Proteomes" id="UP001059380"/>
    </source>
</evidence>
<dbReference type="Proteomes" id="UP001059380">
    <property type="component" value="Chromosome"/>
</dbReference>
<evidence type="ECO:0000313" key="1">
    <source>
        <dbReference type="EMBL" id="UWZ86577.1"/>
    </source>
</evidence>
<dbReference type="RefSeq" id="WP_260796215.1">
    <property type="nucleotide sequence ID" value="NZ_CP093313.1"/>
</dbReference>
<reference evidence="1" key="1">
    <citation type="submission" date="2021-04" db="EMBL/GenBank/DDBJ databases">
        <title>Phylogenetic analysis of Acidobacteriaceae.</title>
        <authorList>
            <person name="Qiu L."/>
            <person name="Zhang Q."/>
        </authorList>
    </citation>
    <scope>NUCLEOTIDE SEQUENCE</scope>
    <source>
        <strain evidence="1">DSM 25168</strain>
    </source>
</reference>
<dbReference type="AlphaFoldDB" id="A0A9J7BVL2"/>
<dbReference type="PROSITE" id="PS51257">
    <property type="entry name" value="PROKAR_LIPOPROTEIN"/>
    <property type="match status" value="1"/>
</dbReference>
<gene>
    <name evidence="1" type="ORF">MOP44_11670</name>
</gene>
<dbReference type="SUPFAM" id="SSF50969">
    <property type="entry name" value="YVTN repeat-like/Quinoprotein amine dehydrogenase"/>
    <property type="match status" value="1"/>
</dbReference>
<dbReference type="EMBL" id="CP093313">
    <property type="protein sequence ID" value="UWZ86577.1"/>
    <property type="molecule type" value="Genomic_DNA"/>
</dbReference>
<keyword evidence="2" id="KW-1185">Reference proteome</keyword>
<dbReference type="KEGG" id="orp:MOP44_11670"/>
<proteinExistence type="predicted"/>